<feature type="compositionally biased region" description="Pro residues" evidence="7">
    <location>
        <begin position="434"/>
        <end position="452"/>
    </location>
</feature>
<dbReference type="PANTHER" id="PTHR23513">
    <property type="entry name" value="INTEGRAL MEMBRANE EFFLUX PROTEIN-RELATED"/>
    <property type="match status" value="1"/>
</dbReference>
<evidence type="ECO:0000256" key="4">
    <source>
        <dbReference type="ARBA" id="ARBA00022692"/>
    </source>
</evidence>
<sequence>MIDGFQSLRHPIGVPRRDSLWFHPGFRLLWAGDTVSQAGTFVGITVLPLLAATVLSATPGEMGLLTAAENAAFLLIGLPAGVWVDRMKRRPLMLRADFARAALLLTIPLAWWTGWLTLTQLVVVALLVSVGTVFFDVAYQSYLPSLVGREHLVEGNAKLQASQSVAQVVGPGLGGGLTQLFGAANAVLATGVGYVASGMFLLRIRTPEPEPEPHDGTPLRAQIAEGLRFVFGNPALRAIVLCTASGNFAGTIVISMQVLFLTRDLGLSPSGVGLVLAVASAGGILGALTAGFWTRVIGQARAIWLVPMTTWPLQLLLPLSQPGWPVALGVLGMVASGYGIVVYNVAQVSYRQAICPDRLMGRMNATVRFVVWGTMPLGGLAGGLLGELIGVRSTVWAGCALMAVTMLPVLFSPLRRMRDLPVSPPAPTTADPADPAPRTPPGPSASTPPAPR</sequence>
<proteinExistence type="predicted"/>
<evidence type="ECO:0000313" key="11">
    <source>
        <dbReference type="Proteomes" id="UP001501624"/>
    </source>
</evidence>
<feature type="transmembrane region" description="Helical" evidence="8">
    <location>
        <begin position="272"/>
        <end position="293"/>
    </location>
</feature>
<feature type="region of interest" description="Disordered" evidence="7">
    <location>
        <begin position="421"/>
        <end position="452"/>
    </location>
</feature>
<keyword evidence="2" id="KW-0813">Transport</keyword>
<evidence type="ECO:0000256" key="6">
    <source>
        <dbReference type="ARBA" id="ARBA00023136"/>
    </source>
</evidence>
<evidence type="ECO:0000313" key="10">
    <source>
        <dbReference type="EMBL" id="GAA3819625.1"/>
    </source>
</evidence>
<evidence type="ECO:0000256" key="1">
    <source>
        <dbReference type="ARBA" id="ARBA00004651"/>
    </source>
</evidence>
<dbReference type="Gene3D" id="1.20.1250.20">
    <property type="entry name" value="MFS general substrate transporter like domains"/>
    <property type="match status" value="1"/>
</dbReference>
<dbReference type="SUPFAM" id="SSF103473">
    <property type="entry name" value="MFS general substrate transporter"/>
    <property type="match status" value="1"/>
</dbReference>
<feature type="transmembrane region" description="Helical" evidence="8">
    <location>
        <begin position="395"/>
        <end position="414"/>
    </location>
</feature>
<evidence type="ECO:0000256" key="7">
    <source>
        <dbReference type="SAM" id="MobiDB-lite"/>
    </source>
</evidence>
<dbReference type="InterPro" id="IPR020846">
    <property type="entry name" value="MFS_dom"/>
</dbReference>
<comment type="subcellular location">
    <subcellularLocation>
        <location evidence="1">Cell membrane</location>
        <topology evidence="1">Multi-pass membrane protein</topology>
    </subcellularLocation>
</comment>
<keyword evidence="4 8" id="KW-0812">Transmembrane</keyword>
<organism evidence="10 11">
    <name type="scientific">Amycolatopsis tucumanensis</name>
    <dbReference type="NCBI Taxonomy" id="401106"/>
    <lineage>
        <taxon>Bacteria</taxon>
        <taxon>Bacillati</taxon>
        <taxon>Actinomycetota</taxon>
        <taxon>Actinomycetes</taxon>
        <taxon>Pseudonocardiales</taxon>
        <taxon>Pseudonocardiaceae</taxon>
        <taxon>Amycolatopsis</taxon>
    </lineage>
</organism>
<accession>A0ABP7IIQ1</accession>
<feature type="transmembrane region" description="Helical" evidence="8">
    <location>
        <begin position="302"/>
        <end position="320"/>
    </location>
</feature>
<dbReference type="PROSITE" id="PS50850">
    <property type="entry name" value="MFS"/>
    <property type="match status" value="1"/>
</dbReference>
<evidence type="ECO:0000256" key="5">
    <source>
        <dbReference type="ARBA" id="ARBA00022989"/>
    </source>
</evidence>
<feature type="transmembrane region" description="Helical" evidence="8">
    <location>
        <begin position="367"/>
        <end position="389"/>
    </location>
</feature>
<evidence type="ECO:0000259" key="9">
    <source>
        <dbReference type="PROSITE" id="PS50850"/>
    </source>
</evidence>
<comment type="caution">
    <text evidence="10">The sequence shown here is derived from an EMBL/GenBank/DDBJ whole genome shotgun (WGS) entry which is preliminary data.</text>
</comment>
<dbReference type="InterPro" id="IPR010290">
    <property type="entry name" value="TM_effector"/>
</dbReference>
<name>A0ABP7IIQ1_9PSEU</name>
<dbReference type="Pfam" id="PF05977">
    <property type="entry name" value="MFS_3"/>
    <property type="match status" value="1"/>
</dbReference>
<protein>
    <submittedName>
        <fullName evidence="10">MFS transporter</fullName>
    </submittedName>
</protein>
<dbReference type="CDD" id="cd06173">
    <property type="entry name" value="MFS_MefA_like"/>
    <property type="match status" value="1"/>
</dbReference>
<feature type="domain" description="Major facilitator superfamily (MFS) profile" evidence="9">
    <location>
        <begin position="235"/>
        <end position="452"/>
    </location>
</feature>
<feature type="transmembrane region" description="Helical" evidence="8">
    <location>
        <begin position="64"/>
        <end position="84"/>
    </location>
</feature>
<keyword evidence="3" id="KW-1003">Cell membrane</keyword>
<feature type="transmembrane region" description="Helical" evidence="8">
    <location>
        <begin position="238"/>
        <end position="260"/>
    </location>
</feature>
<reference evidence="11" key="1">
    <citation type="journal article" date="2019" name="Int. J. Syst. Evol. Microbiol.">
        <title>The Global Catalogue of Microorganisms (GCM) 10K type strain sequencing project: providing services to taxonomists for standard genome sequencing and annotation.</title>
        <authorList>
            <consortium name="The Broad Institute Genomics Platform"/>
            <consortium name="The Broad Institute Genome Sequencing Center for Infectious Disease"/>
            <person name="Wu L."/>
            <person name="Ma J."/>
        </authorList>
    </citation>
    <scope>NUCLEOTIDE SEQUENCE [LARGE SCALE GENOMIC DNA]</scope>
    <source>
        <strain evidence="11">JCM 17017</strain>
    </source>
</reference>
<keyword evidence="5 8" id="KW-1133">Transmembrane helix</keyword>
<evidence type="ECO:0000256" key="3">
    <source>
        <dbReference type="ARBA" id="ARBA00022475"/>
    </source>
</evidence>
<keyword evidence="11" id="KW-1185">Reference proteome</keyword>
<dbReference type="PANTHER" id="PTHR23513:SF6">
    <property type="entry name" value="MAJOR FACILITATOR SUPERFAMILY ASSOCIATED DOMAIN-CONTAINING PROTEIN"/>
    <property type="match status" value="1"/>
</dbReference>
<evidence type="ECO:0000256" key="2">
    <source>
        <dbReference type="ARBA" id="ARBA00022448"/>
    </source>
</evidence>
<dbReference type="Proteomes" id="UP001501624">
    <property type="component" value="Unassembled WGS sequence"/>
</dbReference>
<feature type="transmembrane region" description="Helical" evidence="8">
    <location>
        <begin position="326"/>
        <end position="346"/>
    </location>
</feature>
<dbReference type="EMBL" id="BAABCM010000005">
    <property type="protein sequence ID" value="GAA3819625.1"/>
    <property type="molecule type" value="Genomic_DNA"/>
</dbReference>
<feature type="transmembrane region" description="Helical" evidence="8">
    <location>
        <begin position="38"/>
        <end position="58"/>
    </location>
</feature>
<evidence type="ECO:0000256" key="8">
    <source>
        <dbReference type="SAM" id="Phobius"/>
    </source>
</evidence>
<keyword evidence="6 8" id="KW-0472">Membrane</keyword>
<dbReference type="InterPro" id="IPR036259">
    <property type="entry name" value="MFS_trans_sf"/>
</dbReference>
<gene>
    <name evidence="10" type="ORF">GCM10022380_43060</name>
</gene>